<gene>
    <name evidence="1" type="ORF">LCGC14_0445150</name>
</gene>
<comment type="caution">
    <text evidence="1">The sequence shown here is derived from an EMBL/GenBank/DDBJ whole genome shotgun (WGS) entry which is preliminary data.</text>
</comment>
<organism evidence="1">
    <name type="scientific">marine sediment metagenome</name>
    <dbReference type="NCBI Taxonomy" id="412755"/>
    <lineage>
        <taxon>unclassified sequences</taxon>
        <taxon>metagenomes</taxon>
        <taxon>ecological metagenomes</taxon>
    </lineage>
</organism>
<reference evidence="1" key="1">
    <citation type="journal article" date="2015" name="Nature">
        <title>Complex archaea that bridge the gap between prokaryotes and eukaryotes.</title>
        <authorList>
            <person name="Spang A."/>
            <person name="Saw J.H."/>
            <person name="Jorgensen S.L."/>
            <person name="Zaremba-Niedzwiedzka K."/>
            <person name="Martijn J."/>
            <person name="Lind A.E."/>
            <person name="van Eijk R."/>
            <person name="Schleper C."/>
            <person name="Guy L."/>
            <person name="Ettema T.J."/>
        </authorList>
    </citation>
    <scope>NUCLEOTIDE SEQUENCE</scope>
</reference>
<dbReference type="EMBL" id="LAZR01000434">
    <property type="protein sequence ID" value="KKN69043.1"/>
    <property type="molecule type" value="Genomic_DNA"/>
</dbReference>
<evidence type="ECO:0000313" key="1">
    <source>
        <dbReference type="EMBL" id="KKN69043.1"/>
    </source>
</evidence>
<dbReference type="AlphaFoldDB" id="A0A0F9VTF9"/>
<sequence>MVPMWRTLAIWGWAIILLAAIAYFYSALDTSGCSYVAAGLECIGP</sequence>
<protein>
    <submittedName>
        <fullName evidence="1">Uncharacterized protein</fullName>
    </submittedName>
</protein>
<proteinExistence type="predicted"/>
<accession>A0A0F9VTF9</accession>
<name>A0A0F9VTF9_9ZZZZ</name>